<feature type="region of interest" description="Disordered" evidence="2">
    <location>
        <begin position="168"/>
        <end position="204"/>
    </location>
</feature>
<dbReference type="OrthoDB" id="9049599at2759"/>
<evidence type="ECO:0000256" key="1">
    <source>
        <dbReference type="PROSITE-ProRule" id="PRU00047"/>
    </source>
</evidence>
<dbReference type="PANTHER" id="PTHR33166">
    <property type="entry name" value="GAG_P30 DOMAIN-CONTAINING PROTEIN"/>
    <property type="match status" value="1"/>
</dbReference>
<dbReference type="Proteomes" id="UP000287033">
    <property type="component" value="Unassembled WGS sequence"/>
</dbReference>
<dbReference type="PROSITE" id="PS50158">
    <property type="entry name" value="ZF_CCHC"/>
    <property type="match status" value="1"/>
</dbReference>
<proteinExistence type="predicted"/>
<protein>
    <recommendedName>
        <fullName evidence="3">CCHC-type domain-containing protein</fullName>
    </recommendedName>
</protein>
<dbReference type="Gene3D" id="4.10.60.10">
    <property type="entry name" value="Zinc finger, CCHC-type"/>
    <property type="match status" value="1"/>
</dbReference>
<dbReference type="Pfam" id="PF02093">
    <property type="entry name" value="Gag_p30"/>
    <property type="match status" value="1"/>
</dbReference>
<evidence type="ECO:0000259" key="3">
    <source>
        <dbReference type="PROSITE" id="PS50158"/>
    </source>
</evidence>
<evidence type="ECO:0000313" key="5">
    <source>
        <dbReference type="Proteomes" id="UP000287033"/>
    </source>
</evidence>
<dbReference type="Pfam" id="PF00098">
    <property type="entry name" value="zf-CCHC"/>
    <property type="match status" value="1"/>
</dbReference>
<keyword evidence="1" id="KW-0479">Metal-binding</keyword>
<dbReference type="OMA" id="YEMECEQ"/>
<organism evidence="4 5">
    <name type="scientific">Chiloscyllium punctatum</name>
    <name type="common">Brownbanded bambooshark</name>
    <name type="synonym">Hemiscyllium punctatum</name>
    <dbReference type="NCBI Taxonomy" id="137246"/>
    <lineage>
        <taxon>Eukaryota</taxon>
        <taxon>Metazoa</taxon>
        <taxon>Chordata</taxon>
        <taxon>Craniata</taxon>
        <taxon>Vertebrata</taxon>
        <taxon>Chondrichthyes</taxon>
        <taxon>Elasmobranchii</taxon>
        <taxon>Galeomorphii</taxon>
        <taxon>Galeoidea</taxon>
        <taxon>Orectolobiformes</taxon>
        <taxon>Hemiscylliidae</taxon>
        <taxon>Chiloscyllium</taxon>
    </lineage>
</organism>
<dbReference type="GO" id="GO:0003676">
    <property type="term" value="F:nucleic acid binding"/>
    <property type="evidence" value="ECO:0007669"/>
    <property type="project" value="InterPro"/>
</dbReference>
<evidence type="ECO:0000256" key="2">
    <source>
        <dbReference type="SAM" id="MobiDB-lite"/>
    </source>
</evidence>
<dbReference type="SMART" id="SM00343">
    <property type="entry name" value="ZnF_C2HC"/>
    <property type="match status" value="1"/>
</dbReference>
<dbReference type="Gene3D" id="1.10.375.10">
    <property type="entry name" value="Human Immunodeficiency Virus Type 1 Capsid Protein"/>
    <property type="match status" value="1"/>
</dbReference>
<dbReference type="STRING" id="137246.A0A401TP64"/>
<dbReference type="GO" id="GO:0008270">
    <property type="term" value="F:zinc ion binding"/>
    <property type="evidence" value="ECO:0007669"/>
    <property type="project" value="UniProtKB-KW"/>
</dbReference>
<accession>A0A401TP64</accession>
<reference evidence="4 5" key="1">
    <citation type="journal article" date="2018" name="Nat. Ecol. Evol.">
        <title>Shark genomes provide insights into elasmobranch evolution and the origin of vertebrates.</title>
        <authorList>
            <person name="Hara Y"/>
            <person name="Yamaguchi K"/>
            <person name="Onimaru K"/>
            <person name="Kadota M"/>
            <person name="Koyanagi M"/>
            <person name="Keeley SD"/>
            <person name="Tatsumi K"/>
            <person name="Tanaka K"/>
            <person name="Motone F"/>
            <person name="Kageyama Y"/>
            <person name="Nozu R"/>
            <person name="Adachi N"/>
            <person name="Nishimura O"/>
            <person name="Nakagawa R"/>
            <person name="Tanegashima C"/>
            <person name="Kiyatake I"/>
            <person name="Matsumoto R"/>
            <person name="Murakumo K"/>
            <person name="Nishida K"/>
            <person name="Terakita A"/>
            <person name="Kuratani S"/>
            <person name="Sato K"/>
            <person name="Hyodo S Kuraku.S."/>
        </authorList>
    </citation>
    <scope>NUCLEOTIDE SEQUENCE [LARGE SCALE GENOMIC DNA]</scope>
</reference>
<dbReference type="InterPro" id="IPR003036">
    <property type="entry name" value="Gag_P30"/>
</dbReference>
<comment type="caution">
    <text evidence="4">The sequence shown here is derived from an EMBL/GenBank/DDBJ whole genome shotgun (WGS) entry which is preliminary data.</text>
</comment>
<dbReference type="GO" id="GO:0019068">
    <property type="term" value="P:virion assembly"/>
    <property type="evidence" value="ECO:0007669"/>
    <property type="project" value="InterPro"/>
</dbReference>
<gene>
    <name evidence="4" type="ORF">chiPu_0028704</name>
</gene>
<dbReference type="AlphaFoldDB" id="A0A401TP64"/>
<name>A0A401TP64_CHIPU</name>
<dbReference type="SUPFAM" id="SSF57756">
    <property type="entry name" value="Retrovirus zinc finger-like domains"/>
    <property type="match status" value="1"/>
</dbReference>
<keyword evidence="1" id="KW-0862">Zinc</keyword>
<evidence type="ECO:0000313" key="4">
    <source>
        <dbReference type="EMBL" id="GCC44378.1"/>
    </source>
</evidence>
<keyword evidence="1" id="KW-0863">Zinc-finger</keyword>
<feature type="compositionally biased region" description="Basic and acidic residues" evidence="2">
    <location>
        <begin position="172"/>
        <end position="204"/>
    </location>
</feature>
<dbReference type="InterPro" id="IPR001878">
    <property type="entry name" value="Znf_CCHC"/>
</dbReference>
<dbReference type="InterPro" id="IPR050462">
    <property type="entry name" value="Retroviral_Gag-Pol_poly"/>
</dbReference>
<sequence>MAIWDREHQDGPQRGEQKYPLEDPRWDHNDAGGPANMTDLRSLIIRGIQTCMPKQRNLAKAFEVGQKKDESPSEFLDRLRESMRKYSRLDPDGEIGKSMLKVHFVTKSWPDIQKKLRKVEDWAKKDVAELLREAQKVYVQRDVIREKHKTKMMVAAVREACKSTGMGEGDYGVERGTSKKSWRGREARRGRSERGGSHGIERPQKAGCYRCGRLGHFKRVCPELKREREGMYEMECEQMD</sequence>
<dbReference type="InterPro" id="IPR008919">
    <property type="entry name" value="Retrov_capsid_N"/>
</dbReference>
<dbReference type="EMBL" id="BEZZ01137960">
    <property type="protein sequence ID" value="GCC44378.1"/>
    <property type="molecule type" value="Genomic_DNA"/>
</dbReference>
<feature type="region of interest" description="Disordered" evidence="2">
    <location>
        <begin position="1"/>
        <end position="33"/>
    </location>
</feature>
<dbReference type="InterPro" id="IPR036875">
    <property type="entry name" value="Znf_CCHC_sf"/>
</dbReference>
<feature type="domain" description="CCHC-type" evidence="3">
    <location>
        <begin position="208"/>
        <end position="223"/>
    </location>
</feature>
<feature type="compositionally biased region" description="Basic and acidic residues" evidence="2">
    <location>
        <begin position="1"/>
        <end position="30"/>
    </location>
</feature>
<keyword evidence="5" id="KW-1185">Reference proteome</keyword>